<feature type="transmembrane region" description="Helical" evidence="6">
    <location>
        <begin position="124"/>
        <end position="144"/>
    </location>
</feature>
<keyword evidence="9" id="KW-1185">Reference proteome</keyword>
<dbReference type="PhylomeDB" id="A0A0D2WMC3"/>
<dbReference type="eggNOG" id="KOG4804">
    <property type="taxonomic scope" value="Eukaryota"/>
</dbReference>
<dbReference type="EMBL" id="KE346362">
    <property type="protein sequence ID" value="KJE91278.1"/>
    <property type="molecule type" value="Genomic_DNA"/>
</dbReference>
<accession>A0A0D2WMC3</accession>
<evidence type="ECO:0000313" key="9">
    <source>
        <dbReference type="Proteomes" id="UP000008743"/>
    </source>
</evidence>
<evidence type="ECO:0000256" key="4">
    <source>
        <dbReference type="ARBA" id="ARBA00022989"/>
    </source>
</evidence>
<evidence type="ECO:0000256" key="5">
    <source>
        <dbReference type="ARBA" id="ARBA00023136"/>
    </source>
</evidence>
<keyword evidence="7" id="KW-0732">Signal</keyword>
<feature type="signal peptide" evidence="7">
    <location>
        <begin position="1"/>
        <end position="21"/>
    </location>
</feature>
<dbReference type="OrthoDB" id="2133758at2759"/>
<gene>
    <name evidence="8" type="ORF">CAOG_002437</name>
</gene>
<feature type="transmembrane region" description="Helical" evidence="6">
    <location>
        <begin position="150"/>
        <end position="169"/>
    </location>
</feature>
<dbReference type="STRING" id="595528.A0A0D2WMC3"/>
<evidence type="ECO:0000256" key="1">
    <source>
        <dbReference type="ARBA" id="ARBA00004141"/>
    </source>
</evidence>
<dbReference type="PANTHER" id="PTHR31885">
    <property type="entry name" value="GH04784P"/>
    <property type="match status" value="1"/>
</dbReference>
<comment type="similarity">
    <text evidence="2">Belongs to the TMEM86 family.</text>
</comment>
<dbReference type="GO" id="GO:0016020">
    <property type="term" value="C:membrane"/>
    <property type="evidence" value="ECO:0007669"/>
    <property type="project" value="UniProtKB-SubCell"/>
</dbReference>
<dbReference type="PANTHER" id="PTHR31885:SF6">
    <property type="entry name" value="GH04784P"/>
    <property type="match status" value="1"/>
</dbReference>
<protein>
    <submittedName>
        <fullName evidence="8">Transmembrane protein 86A</fullName>
    </submittedName>
</protein>
<dbReference type="AlphaFoldDB" id="A0A0D2WMC3"/>
<evidence type="ECO:0000256" key="3">
    <source>
        <dbReference type="ARBA" id="ARBA00022692"/>
    </source>
</evidence>
<name>A0A0D2WMC3_CAPO3</name>
<feature type="chain" id="PRO_5002255079" evidence="7">
    <location>
        <begin position="22"/>
        <end position="264"/>
    </location>
</feature>
<feature type="transmembrane region" description="Helical" evidence="6">
    <location>
        <begin position="239"/>
        <end position="257"/>
    </location>
</feature>
<keyword evidence="4 6" id="KW-1133">Transmembrane helix</keyword>
<evidence type="ECO:0000256" key="6">
    <source>
        <dbReference type="SAM" id="Phobius"/>
    </source>
</evidence>
<dbReference type="GO" id="GO:0016787">
    <property type="term" value="F:hydrolase activity"/>
    <property type="evidence" value="ECO:0007669"/>
    <property type="project" value="TreeGrafter"/>
</dbReference>
<evidence type="ECO:0000256" key="2">
    <source>
        <dbReference type="ARBA" id="ARBA00007375"/>
    </source>
</evidence>
<keyword evidence="3 6" id="KW-0812">Transmembrane</keyword>
<evidence type="ECO:0000256" key="7">
    <source>
        <dbReference type="SAM" id="SignalP"/>
    </source>
</evidence>
<comment type="subcellular location">
    <subcellularLocation>
        <location evidence="1">Membrane</location>
        <topology evidence="1">Multi-pass membrane protein</topology>
    </subcellularLocation>
</comment>
<dbReference type="PROSITE" id="PS51257">
    <property type="entry name" value="PROKAR_LIPOPROTEIN"/>
    <property type="match status" value="1"/>
</dbReference>
<sequence length="264" mass="28943">MRIQTVKILTLFVLLFASCSTPDISQKTLASILCLASAALFTGILCERDFNMPLGIAPLITGEPNKISSSDVYAVFKLLPMFFLLVVVYTSGLGQRYNLLVFFGLIASSFGDYFLVYQNVDKMYFVYGMASFGLAHLLYVLALGFRPLRLGLAVIPFSLGIASQYNLMLGTLPEKLVIPVGIYHLLIASMIWRALARKSVPHADGTSPSLAAYGALLFGVSDSLLGLNKFRYPFVQAHLVVMVTYYAAQFLIAHSVAKRKAKTA</sequence>
<dbReference type="Pfam" id="PF07947">
    <property type="entry name" value="YhhN"/>
    <property type="match status" value="1"/>
</dbReference>
<keyword evidence="5 6" id="KW-0472">Membrane</keyword>
<reference evidence="9" key="1">
    <citation type="submission" date="2011-02" db="EMBL/GenBank/DDBJ databases">
        <title>The Genome Sequence of Capsaspora owczarzaki ATCC 30864.</title>
        <authorList>
            <person name="Russ C."/>
            <person name="Cuomo C."/>
            <person name="Burger G."/>
            <person name="Gray M.W."/>
            <person name="Holland P.W.H."/>
            <person name="King N."/>
            <person name="Lang F.B.F."/>
            <person name="Roger A.J."/>
            <person name="Ruiz-Trillo I."/>
            <person name="Young S.K."/>
            <person name="Zeng Q."/>
            <person name="Gargeya S."/>
            <person name="Alvarado L."/>
            <person name="Berlin A."/>
            <person name="Chapman S.B."/>
            <person name="Chen Z."/>
            <person name="Freedman E."/>
            <person name="Gellesch M."/>
            <person name="Goldberg J."/>
            <person name="Griggs A."/>
            <person name="Gujja S."/>
            <person name="Heilman E."/>
            <person name="Heiman D."/>
            <person name="Howarth C."/>
            <person name="Mehta T."/>
            <person name="Neiman D."/>
            <person name="Pearson M."/>
            <person name="Roberts A."/>
            <person name="Saif S."/>
            <person name="Shea T."/>
            <person name="Shenoy N."/>
            <person name="Sisk P."/>
            <person name="Stolte C."/>
            <person name="Sykes S."/>
            <person name="White J."/>
            <person name="Yandava C."/>
            <person name="Haas B."/>
            <person name="Nusbaum C."/>
            <person name="Birren B."/>
        </authorList>
    </citation>
    <scope>NUCLEOTIDE SEQUENCE</scope>
    <source>
        <strain evidence="9">ATCC 30864</strain>
    </source>
</reference>
<evidence type="ECO:0000313" key="8">
    <source>
        <dbReference type="EMBL" id="KJE91278.1"/>
    </source>
</evidence>
<proteinExistence type="inferred from homology"/>
<feature type="transmembrane region" description="Helical" evidence="6">
    <location>
        <begin position="176"/>
        <end position="195"/>
    </location>
</feature>
<dbReference type="InParanoid" id="A0A0D2WMC3"/>
<feature type="transmembrane region" description="Helical" evidence="6">
    <location>
        <begin position="97"/>
        <end position="117"/>
    </location>
</feature>
<dbReference type="Proteomes" id="UP000008743">
    <property type="component" value="Unassembled WGS sequence"/>
</dbReference>
<dbReference type="InterPro" id="IPR012506">
    <property type="entry name" value="TMEM86B-like"/>
</dbReference>
<feature type="transmembrane region" description="Helical" evidence="6">
    <location>
        <begin position="72"/>
        <end position="91"/>
    </location>
</feature>
<organism evidence="8 9">
    <name type="scientific">Capsaspora owczarzaki (strain ATCC 30864)</name>
    <dbReference type="NCBI Taxonomy" id="595528"/>
    <lineage>
        <taxon>Eukaryota</taxon>
        <taxon>Filasterea</taxon>
        <taxon>Capsaspora</taxon>
    </lineage>
</organism>